<organism evidence="1 2">
    <name type="scientific">Haloferula helveola</name>
    <dbReference type="NCBI Taxonomy" id="490095"/>
    <lineage>
        <taxon>Bacteria</taxon>
        <taxon>Pseudomonadati</taxon>
        <taxon>Verrucomicrobiota</taxon>
        <taxon>Verrucomicrobiia</taxon>
        <taxon>Verrucomicrobiales</taxon>
        <taxon>Verrucomicrobiaceae</taxon>
        <taxon>Haloferula</taxon>
    </lineage>
</organism>
<name>A0ABM7RKF4_9BACT</name>
<protein>
    <recommendedName>
        <fullName evidence="3">Lipoprotein</fullName>
    </recommendedName>
</protein>
<evidence type="ECO:0000313" key="1">
    <source>
        <dbReference type="EMBL" id="BCX48144.1"/>
    </source>
</evidence>
<dbReference type="Proteomes" id="UP001374893">
    <property type="component" value="Chromosome"/>
</dbReference>
<keyword evidence="2" id="KW-1185">Reference proteome</keyword>
<dbReference type="EMBL" id="AP024702">
    <property type="protein sequence ID" value="BCX48144.1"/>
    <property type="molecule type" value="Genomic_DNA"/>
</dbReference>
<proteinExistence type="predicted"/>
<gene>
    <name evidence="1" type="ORF">HAHE_20520</name>
</gene>
<reference evidence="1 2" key="1">
    <citation type="submission" date="2021-06" db="EMBL/GenBank/DDBJ databases">
        <title>Complete genome of Haloferula helveola possessing various polysaccharide degrading enzymes.</title>
        <authorList>
            <person name="Takami H."/>
            <person name="Huang C."/>
            <person name="Hamasaki K."/>
        </authorList>
    </citation>
    <scope>NUCLEOTIDE SEQUENCE [LARGE SCALE GENOMIC DNA]</scope>
    <source>
        <strain evidence="1 2">CN-1</strain>
    </source>
</reference>
<evidence type="ECO:0000313" key="2">
    <source>
        <dbReference type="Proteomes" id="UP001374893"/>
    </source>
</evidence>
<evidence type="ECO:0008006" key="3">
    <source>
        <dbReference type="Google" id="ProtNLM"/>
    </source>
</evidence>
<accession>A0ABM7RKF4</accession>
<sequence length="216" mass="23494">MLADAMNPPLLALAATLIGILLASCGSTTQRPPPAGMAVIDVTPDLEKRDRLDRLRVVSVNGQQSRGTRQVLNPGVNTVRVGFKWPQGGNQEADLAFFATEGTIYAVHYEVHPPFVNRMNQSVPADRYVATTLDVASEMGEGAFLAVPPLLAFGSAAVAHRIGNTVAEESKPADYIDLIVTASHSREGIVRRVRTYPDGRVDPKPWARYAQMRHPR</sequence>